<feature type="domain" description="Nucleoside phosphorylase" evidence="8">
    <location>
        <begin position="38"/>
        <end position="293"/>
    </location>
</feature>
<dbReference type="GO" id="GO:0009116">
    <property type="term" value="P:nucleoside metabolic process"/>
    <property type="evidence" value="ECO:0007669"/>
    <property type="project" value="InterPro"/>
</dbReference>
<dbReference type="Proteomes" id="UP000198406">
    <property type="component" value="Unassembled WGS sequence"/>
</dbReference>
<dbReference type="InterPro" id="IPR011268">
    <property type="entry name" value="Purine_phosphorylase"/>
</dbReference>
<keyword evidence="7" id="KW-0472">Membrane</keyword>
<dbReference type="NCBIfam" id="TIGR01697">
    <property type="entry name" value="PNPH-PUNA-XAPA"/>
    <property type="match status" value="1"/>
</dbReference>
<evidence type="ECO:0000256" key="2">
    <source>
        <dbReference type="ARBA" id="ARBA00006751"/>
    </source>
</evidence>
<dbReference type="EC" id="2.4.2.1" evidence="3"/>
<evidence type="ECO:0000313" key="9">
    <source>
        <dbReference type="EMBL" id="GAX23912.1"/>
    </source>
</evidence>
<keyword evidence="7" id="KW-1133">Transmembrane helix</keyword>
<dbReference type="Gene3D" id="3.40.50.1580">
    <property type="entry name" value="Nucleoside phosphorylase domain"/>
    <property type="match status" value="1"/>
</dbReference>
<reference evidence="9 10" key="1">
    <citation type="journal article" date="2015" name="Plant Cell">
        <title>Oil accumulation by the oleaginous diatom Fistulifera solaris as revealed by the genome and transcriptome.</title>
        <authorList>
            <person name="Tanaka T."/>
            <person name="Maeda Y."/>
            <person name="Veluchamy A."/>
            <person name="Tanaka M."/>
            <person name="Abida H."/>
            <person name="Marechal E."/>
            <person name="Bowler C."/>
            <person name="Muto M."/>
            <person name="Sunaga Y."/>
            <person name="Tanaka M."/>
            <person name="Yoshino T."/>
            <person name="Taniguchi T."/>
            <person name="Fukuda Y."/>
            <person name="Nemoto M."/>
            <person name="Matsumoto M."/>
            <person name="Wong P.S."/>
            <person name="Aburatani S."/>
            <person name="Fujibuchi W."/>
        </authorList>
    </citation>
    <scope>NUCLEOTIDE SEQUENCE [LARGE SCALE GENOMIC DNA]</scope>
    <source>
        <strain evidence="9 10">JPCC DA0580</strain>
    </source>
</reference>
<dbReference type="PANTHER" id="PTHR11904:SF9">
    <property type="entry name" value="PURINE NUCLEOSIDE PHOSPHORYLASE-RELATED"/>
    <property type="match status" value="1"/>
</dbReference>
<comment type="pathway">
    <text evidence="1">Purine metabolism; purine nucleoside salvage.</text>
</comment>
<proteinExistence type="inferred from homology"/>
<evidence type="ECO:0000256" key="1">
    <source>
        <dbReference type="ARBA" id="ARBA00005058"/>
    </source>
</evidence>
<comment type="caution">
    <text evidence="9">The sequence shown here is derived from an EMBL/GenBank/DDBJ whole genome shotgun (WGS) entry which is preliminary data.</text>
</comment>
<keyword evidence="5 9" id="KW-0808">Transferase</keyword>
<dbReference type="InterPro" id="IPR000845">
    <property type="entry name" value="Nucleoside_phosphorylase_d"/>
</dbReference>
<dbReference type="OrthoDB" id="10261782at2759"/>
<dbReference type="GO" id="GO:0004731">
    <property type="term" value="F:purine-nucleoside phosphorylase activity"/>
    <property type="evidence" value="ECO:0007669"/>
    <property type="project" value="UniProtKB-EC"/>
</dbReference>
<dbReference type="Pfam" id="PF01048">
    <property type="entry name" value="PNP_UDP_1"/>
    <property type="match status" value="1"/>
</dbReference>
<evidence type="ECO:0000256" key="3">
    <source>
        <dbReference type="ARBA" id="ARBA00011886"/>
    </source>
</evidence>
<keyword evidence="7" id="KW-0812">Transmembrane</keyword>
<keyword evidence="10" id="KW-1185">Reference proteome</keyword>
<dbReference type="UniPathway" id="UPA00606"/>
<comment type="similarity">
    <text evidence="2">Belongs to the PNP/MTAP phosphorylase family.</text>
</comment>
<evidence type="ECO:0000256" key="5">
    <source>
        <dbReference type="ARBA" id="ARBA00022679"/>
    </source>
</evidence>
<dbReference type="EMBL" id="BDSP01000204">
    <property type="protein sequence ID" value="GAX23912.1"/>
    <property type="molecule type" value="Genomic_DNA"/>
</dbReference>
<dbReference type="SUPFAM" id="SSF53167">
    <property type="entry name" value="Purine and uridine phosphorylases"/>
    <property type="match status" value="1"/>
</dbReference>
<evidence type="ECO:0000256" key="6">
    <source>
        <dbReference type="ARBA" id="ARBA00031036"/>
    </source>
</evidence>
<gene>
    <name evidence="9" type="ORF">FisN_20Hh119</name>
</gene>
<dbReference type="PANTHER" id="PTHR11904">
    <property type="entry name" value="METHYLTHIOADENOSINE/PURINE NUCLEOSIDE PHOSPHORYLASE"/>
    <property type="match status" value="1"/>
</dbReference>
<sequence>MVKHYEWDPPDLSFVPYRLAAQAIVTQLQTAGLPIPQIGIICGSGLSGLSQTLQAPTLTMPYGDIPGFPSHCTVAGHTGEVVFGLLSGVPAMCFRGRFHSYEGHDMKTVVLPVHVMRCLNVQICIVTNAAGALNPSYRVGDVVCISDHLALPQLAGKNPLVGPNDDELGPRFPATSNAYPDELRDAAQAAADKMGIDFLIPHGVYCFVSGPMYESKAECRFLRSLGGDAVGMSTIPEVIASHHCQMKTLVLSLMTNKVIMTGDEGSPVATHAEVLEAVQQRSQQMQTLVTEIVAHLRDHVLPQSAPLPSVTLTVSRAARKEYALYRQASSLTETNRRSSVTSDGSWWTGLAVFFAAGVGGMLWHHRSSR</sequence>
<dbReference type="NCBIfam" id="NF006054">
    <property type="entry name" value="PRK08202.1"/>
    <property type="match status" value="1"/>
</dbReference>
<evidence type="ECO:0000313" key="10">
    <source>
        <dbReference type="Proteomes" id="UP000198406"/>
    </source>
</evidence>
<feature type="transmembrane region" description="Helical" evidence="7">
    <location>
        <begin position="344"/>
        <end position="363"/>
    </location>
</feature>
<protein>
    <recommendedName>
        <fullName evidence="3">purine-nucleoside phosphorylase</fullName>
        <ecNumber evidence="3">2.4.2.1</ecNumber>
    </recommendedName>
    <alternativeName>
        <fullName evidence="6">Inosine-guanosine phosphorylase</fullName>
    </alternativeName>
</protein>
<dbReference type="GO" id="GO:0005737">
    <property type="term" value="C:cytoplasm"/>
    <property type="evidence" value="ECO:0007669"/>
    <property type="project" value="TreeGrafter"/>
</dbReference>
<dbReference type="InterPro" id="IPR035994">
    <property type="entry name" value="Nucleoside_phosphorylase_sf"/>
</dbReference>
<evidence type="ECO:0000256" key="4">
    <source>
        <dbReference type="ARBA" id="ARBA00022676"/>
    </source>
</evidence>
<organism evidence="9 10">
    <name type="scientific">Fistulifera solaris</name>
    <name type="common">Oleaginous diatom</name>
    <dbReference type="NCBI Taxonomy" id="1519565"/>
    <lineage>
        <taxon>Eukaryota</taxon>
        <taxon>Sar</taxon>
        <taxon>Stramenopiles</taxon>
        <taxon>Ochrophyta</taxon>
        <taxon>Bacillariophyta</taxon>
        <taxon>Bacillariophyceae</taxon>
        <taxon>Bacillariophycidae</taxon>
        <taxon>Naviculales</taxon>
        <taxon>Naviculaceae</taxon>
        <taxon>Fistulifera</taxon>
    </lineage>
</organism>
<evidence type="ECO:0000259" key="8">
    <source>
        <dbReference type="Pfam" id="PF01048"/>
    </source>
</evidence>
<keyword evidence="4 9" id="KW-0328">Glycosyltransferase</keyword>
<dbReference type="CDD" id="cd09009">
    <property type="entry name" value="PNP-EcPNPII_like"/>
    <property type="match status" value="1"/>
</dbReference>
<evidence type="ECO:0000256" key="7">
    <source>
        <dbReference type="SAM" id="Phobius"/>
    </source>
</evidence>
<dbReference type="AlphaFoldDB" id="A0A1Z5KCQ6"/>
<dbReference type="InParanoid" id="A0A1Z5KCQ6"/>
<accession>A0A1Z5KCQ6</accession>
<name>A0A1Z5KCQ6_FISSO</name>